<feature type="compositionally biased region" description="Low complexity" evidence="1">
    <location>
        <begin position="22"/>
        <end position="38"/>
    </location>
</feature>
<feature type="chain" id="PRO_5045826325" description="Lipoprotein" evidence="2">
    <location>
        <begin position="24"/>
        <end position="210"/>
    </location>
</feature>
<reference evidence="4" key="1">
    <citation type="journal article" date="2019" name="Int. J. Syst. Evol. Microbiol.">
        <title>The Global Catalogue of Microorganisms (GCM) 10K type strain sequencing project: providing services to taxonomists for standard genome sequencing and annotation.</title>
        <authorList>
            <consortium name="The Broad Institute Genomics Platform"/>
            <consortium name="The Broad Institute Genome Sequencing Center for Infectious Disease"/>
            <person name="Wu L."/>
            <person name="Ma J."/>
        </authorList>
    </citation>
    <scope>NUCLEOTIDE SEQUENCE [LARGE SCALE GENOMIC DNA]</scope>
    <source>
        <strain evidence="4">CGMCC 1.12990</strain>
    </source>
</reference>
<evidence type="ECO:0000256" key="1">
    <source>
        <dbReference type="SAM" id="MobiDB-lite"/>
    </source>
</evidence>
<dbReference type="RefSeq" id="WP_188556263.1">
    <property type="nucleotide sequence ID" value="NZ_BMGS01000001.1"/>
</dbReference>
<protein>
    <recommendedName>
        <fullName evidence="5">Lipoprotein</fullName>
    </recommendedName>
</protein>
<organism evidence="3 4">
    <name type="scientific">Hymenobacter glacieicola</name>
    <dbReference type="NCBI Taxonomy" id="1562124"/>
    <lineage>
        <taxon>Bacteria</taxon>
        <taxon>Pseudomonadati</taxon>
        <taxon>Bacteroidota</taxon>
        <taxon>Cytophagia</taxon>
        <taxon>Cytophagales</taxon>
        <taxon>Hymenobacteraceae</taxon>
        <taxon>Hymenobacter</taxon>
    </lineage>
</organism>
<proteinExistence type="predicted"/>
<gene>
    <name evidence="3" type="ORF">GCM10011378_05420</name>
</gene>
<evidence type="ECO:0000313" key="3">
    <source>
        <dbReference type="EMBL" id="GGG31798.1"/>
    </source>
</evidence>
<keyword evidence="4" id="KW-1185">Reference proteome</keyword>
<dbReference type="Proteomes" id="UP000601361">
    <property type="component" value="Unassembled WGS sequence"/>
</dbReference>
<keyword evidence="2" id="KW-0732">Signal</keyword>
<comment type="caution">
    <text evidence="3">The sequence shown here is derived from an EMBL/GenBank/DDBJ whole genome shotgun (WGS) entry which is preliminary data.</text>
</comment>
<evidence type="ECO:0000313" key="4">
    <source>
        <dbReference type="Proteomes" id="UP000601361"/>
    </source>
</evidence>
<name>A0ABQ1WKF2_9BACT</name>
<sequence>MRALLWFFPLLFVVGCSSPSSESASSATPPASPDSEAAVPEPLDTARPAPVDAQADTLLTAKARHRFSDPGTSDTFSLVLRGASVLTGEATLTITTAGGQVIFREVLSAPDLEAMMVYEMKGPTATQAEREAYVRRRVQAFFAAKNFRRPAVTSSATYPTDTAAVPGLDQAAWADLRRRPEAVAFEYTVGKEDRHVIAWSPLRKQVVRLP</sequence>
<feature type="signal peptide" evidence="2">
    <location>
        <begin position="1"/>
        <end position="23"/>
    </location>
</feature>
<dbReference type="EMBL" id="BMGS01000001">
    <property type="protein sequence ID" value="GGG31798.1"/>
    <property type="molecule type" value="Genomic_DNA"/>
</dbReference>
<accession>A0ABQ1WKF2</accession>
<evidence type="ECO:0008006" key="5">
    <source>
        <dbReference type="Google" id="ProtNLM"/>
    </source>
</evidence>
<evidence type="ECO:0000256" key="2">
    <source>
        <dbReference type="SAM" id="SignalP"/>
    </source>
</evidence>
<dbReference type="PROSITE" id="PS51257">
    <property type="entry name" value="PROKAR_LIPOPROTEIN"/>
    <property type="match status" value="1"/>
</dbReference>
<feature type="region of interest" description="Disordered" evidence="1">
    <location>
        <begin position="22"/>
        <end position="49"/>
    </location>
</feature>